<dbReference type="KEGG" id="ttl:TtJL18_2408"/>
<feature type="transmembrane region" description="Helical" evidence="1">
    <location>
        <begin position="23"/>
        <end position="42"/>
    </location>
</feature>
<keyword evidence="1" id="KW-1133">Transmembrane helix</keyword>
<geneLocation type="plasmid" evidence="2 3">
    <name>pTTJL1802</name>
</geneLocation>
<dbReference type="AlphaFoldDB" id="H9ZV73"/>
<sequence length="47" mass="5492">MWWRYALGLGVGLLLAYTYGPEWFFVGLGWAFWLDLVDALGVRREKV</sequence>
<name>H9ZV73_THETH</name>
<organism evidence="2 3">
    <name type="scientific">Thermus thermophilus JL-18</name>
    <dbReference type="NCBI Taxonomy" id="798128"/>
    <lineage>
        <taxon>Bacteria</taxon>
        <taxon>Thermotogati</taxon>
        <taxon>Deinococcota</taxon>
        <taxon>Deinococci</taxon>
        <taxon>Thermales</taxon>
        <taxon>Thermaceae</taxon>
        <taxon>Thermus</taxon>
    </lineage>
</organism>
<keyword evidence="2" id="KW-0614">Plasmid</keyword>
<evidence type="ECO:0000256" key="1">
    <source>
        <dbReference type="SAM" id="Phobius"/>
    </source>
</evidence>
<proteinExistence type="predicted"/>
<reference evidence="2 3" key="1">
    <citation type="journal article" date="2013" name="Genome Announc.">
        <title>Whole Genome Sequencing of Thermus oshimai JL-2 and Thermus thermophilus JL-18, Incomplete Denitrifiers from the United States Great Basin.</title>
        <authorList>
            <person name="Murugapiran S.K."/>
            <person name="Huntemann M."/>
            <person name="Wei C.L."/>
            <person name="Han J."/>
            <person name="Detter J.C."/>
            <person name="Han C.S."/>
            <person name="Erkkila T.H."/>
            <person name="Teshima H."/>
            <person name="Chen A."/>
            <person name="Kyrpides N."/>
            <person name="Mavrommatis K."/>
            <person name="Markowitz V."/>
            <person name="Szeto E."/>
            <person name="Ivanova N."/>
            <person name="Pagani I."/>
            <person name="Lam J."/>
            <person name="McDonald A.I."/>
            <person name="Dodsworth J.A."/>
            <person name="Pati A."/>
            <person name="Goodwin L."/>
            <person name="Peters L."/>
            <person name="Pitluck S."/>
            <person name="Woyke T."/>
            <person name="Hedlund B.P."/>
        </authorList>
    </citation>
    <scope>NUCLEOTIDE SEQUENCE [LARGE SCALE GENOMIC DNA]</scope>
    <source>
        <strain evidence="2 3">JL-18</strain>
        <plasmid evidence="2 3">pTTJL1802</plasmid>
    </source>
</reference>
<dbReference type="EMBL" id="CP003254">
    <property type="protein sequence ID" value="AFH40233.1"/>
    <property type="molecule type" value="Genomic_DNA"/>
</dbReference>
<protein>
    <submittedName>
        <fullName evidence="2">Uncharacterized protein</fullName>
    </submittedName>
</protein>
<evidence type="ECO:0000313" key="2">
    <source>
        <dbReference type="EMBL" id="AFH40233.1"/>
    </source>
</evidence>
<dbReference type="HOGENOM" id="CLU_216499_0_0_0"/>
<gene>
    <name evidence="2" type="ORF">TtJL18_2408</name>
</gene>
<keyword evidence="1" id="KW-0472">Membrane</keyword>
<evidence type="ECO:0000313" key="3">
    <source>
        <dbReference type="Proteomes" id="UP000007388"/>
    </source>
</evidence>
<keyword evidence="1" id="KW-0812">Transmembrane</keyword>
<dbReference type="Proteomes" id="UP000007388">
    <property type="component" value="Plasmid pTTJL1802"/>
</dbReference>
<accession>H9ZV73</accession>
<dbReference type="PATRIC" id="fig|798128.4.peg.2346"/>